<feature type="compositionally biased region" description="Low complexity" evidence="1">
    <location>
        <begin position="137"/>
        <end position="149"/>
    </location>
</feature>
<evidence type="ECO:0000313" key="3">
    <source>
        <dbReference type="Ensembl" id="ENSPTIP00000022631.1"/>
    </source>
</evidence>
<dbReference type="Pfam" id="PF10577">
    <property type="entry name" value="FAM171A1-2-B_N"/>
    <property type="match status" value="1"/>
</dbReference>
<dbReference type="InterPro" id="IPR018890">
    <property type="entry name" value="FAM171"/>
</dbReference>
<feature type="region of interest" description="Disordered" evidence="1">
    <location>
        <begin position="137"/>
        <end position="159"/>
    </location>
</feature>
<dbReference type="InterPro" id="IPR048530">
    <property type="entry name" value="FAM171_N"/>
</dbReference>
<dbReference type="PANTHER" id="PTHR31626:SF3">
    <property type="entry name" value="PROTEIN FAM171A2"/>
    <property type="match status" value="1"/>
</dbReference>
<proteinExistence type="predicted"/>
<dbReference type="GeneTree" id="ENSGT00950000183184"/>
<evidence type="ECO:0000313" key="4">
    <source>
        <dbReference type="Proteomes" id="UP000675900"/>
    </source>
</evidence>
<dbReference type="PANTHER" id="PTHR31626">
    <property type="entry name" value="SUSHI DOMAIN-CONTAINING PROTEIN"/>
    <property type="match status" value="1"/>
</dbReference>
<sequence length="159" mass="17152">DKTPVTVECQAPPMSPPYLPMPQILIKVQVYVSGELVPLARASVDVFGNRMLLAAGTTDSEGVAILPLSYRLGTWVLVTAARPGFLTNSVPWRVDKLPLYASVSLYLLPERPATLILYEDLVHILLGSPGKAPLSPLLHTSSSSSPLRPGCRELHSPTD</sequence>
<feature type="compositionally biased region" description="Basic and acidic residues" evidence="1">
    <location>
        <begin position="150"/>
        <end position="159"/>
    </location>
</feature>
<keyword evidence="4" id="KW-1185">Reference proteome</keyword>
<dbReference type="Proteomes" id="UP000675900">
    <property type="component" value="Unassembled WGS sequence"/>
</dbReference>
<name>A0A8C9MCM8_PANTA</name>
<evidence type="ECO:0000259" key="2">
    <source>
        <dbReference type="Pfam" id="PF10577"/>
    </source>
</evidence>
<reference evidence="3" key="1">
    <citation type="submission" date="2025-08" db="UniProtKB">
        <authorList>
            <consortium name="Ensembl"/>
        </authorList>
    </citation>
    <scope>IDENTIFICATION</scope>
</reference>
<reference evidence="3" key="2">
    <citation type="submission" date="2025-09" db="UniProtKB">
        <authorList>
            <consortium name="Ensembl"/>
        </authorList>
    </citation>
    <scope>IDENTIFICATION</scope>
</reference>
<evidence type="ECO:0000256" key="1">
    <source>
        <dbReference type="SAM" id="MobiDB-lite"/>
    </source>
</evidence>
<accession>A0A8C9MCM8</accession>
<organism evidence="3 4">
    <name type="scientific">Panthera tigris altaica</name>
    <name type="common">Siberian tiger</name>
    <dbReference type="NCBI Taxonomy" id="74533"/>
    <lineage>
        <taxon>Eukaryota</taxon>
        <taxon>Metazoa</taxon>
        <taxon>Chordata</taxon>
        <taxon>Craniata</taxon>
        <taxon>Vertebrata</taxon>
        <taxon>Euteleostomi</taxon>
        <taxon>Mammalia</taxon>
        <taxon>Eutheria</taxon>
        <taxon>Laurasiatheria</taxon>
        <taxon>Carnivora</taxon>
        <taxon>Feliformia</taxon>
        <taxon>Felidae</taxon>
        <taxon>Pantherinae</taxon>
        <taxon>Panthera</taxon>
    </lineage>
</organism>
<dbReference type="Ensembl" id="ENSPTIT00000027060.1">
    <property type="protein sequence ID" value="ENSPTIP00000022631.1"/>
    <property type="gene ID" value="ENSPTIG00000019379.1"/>
</dbReference>
<protein>
    <recommendedName>
        <fullName evidence="2">FAM171 N-terminal domain-containing protein</fullName>
    </recommendedName>
</protein>
<dbReference type="AlphaFoldDB" id="A0A8C9MCM8"/>
<feature type="domain" description="FAM171 N-terminal" evidence="2">
    <location>
        <begin position="24"/>
        <end position="132"/>
    </location>
</feature>